<dbReference type="RefSeq" id="XP_009018970.1">
    <property type="nucleotide sequence ID" value="XM_009020722.1"/>
</dbReference>
<dbReference type="EnsemblMetazoa" id="HelroT174161">
    <property type="protein sequence ID" value="HelroP174161"/>
    <property type="gene ID" value="HelroG174161"/>
</dbReference>
<dbReference type="EMBL" id="AMQM01004839">
    <property type="status" value="NOT_ANNOTATED_CDS"/>
    <property type="molecule type" value="Genomic_DNA"/>
</dbReference>
<gene>
    <name evidence="2" type="primary">20204847</name>
    <name evidence="1" type="ORF">HELRODRAFT_174161</name>
</gene>
<proteinExistence type="predicted"/>
<reference evidence="3" key="1">
    <citation type="submission" date="2012-12" db="EMBL/GenBank/DDBJ databases">
        <authorList>
            <person name="Hellsten U."/>
            <person name="Grimwood J."/>
            <person name="Chapman J.A."/>
            <person name="Shapiro H."/>
            <person name="Aerts A."/>
            <person name="Otillar R.P."/>
            <person name="Terry A.Y."/>
            <person name="Boore J.L."/>
            <person name="Simakov O."/>
            <person name="Marletaz F."/>
            <person name="Cho S.-J."/>
            <person name="Edsinger-Gonzales E."/>
            <person name="Havlak P."/>
            <person name="Kuo D.-H."/>
            <person name="Larsson T."/>
            <person name="Lv J."/>
            <person name="Arendt D."/>
            <person name="Savage R."/>
            <person name="Osoegawa K."/>
            <person name="de Jong P."/>
            <person name="Lindberg D.R."/>
            <person name="Seaver E.C."/>
            <person name="Weisblat D.A."/>
            <person name="Putnam N.H."/>
            <person name="Grigoriev I.V."/>
            <person name="Rokhsar D.S."/>
        </authorList>
    </citation>
    <scope>NUCLEOTIDE SEQUENCE</scope>
</reference>
<name>T1F7P8_HELRO</name>
<evidence type="ECO:0000313" key="1">
    <source>
        <dbReference type="EMBL" id="ESO02756.1"/>
    </source>
</evidence>
<protein>
    <recommendedName>
        <fullName evidence="4">Fibronectin type-III domain-containing protein</fullName>
    </recommendedName>
</protein>
<accession>T1F7P8</accession>
<evidence type="ECO:0000313" key="3">
    <source>
        <dbReference type="Proteomes" id="UP000015101"/>
    </source>
</evidence>
<reference evidence="1 3" key="2">
    <citation type="journal article" date="2013" name="Nature">
        <title>Insights into bilaterian evolution from three spiralian genomes.</title>
        <authorList>
            <person name="Simakov O."/>
            <person name="Marletaz F."/>
            <person name="Cho S.J."/>
            <person name="Edsinger-Gonzales E."/>
            <person name="Havlak P."/>
            <person name="Hellsten U."/>
            <person name="Kuo D.H."/>
            <person name="Larsson T."/>
            <person name="Lv J."/>
            <person name="Arendt D."/>
            <person name="Savage R."/>
            <person name="Osoegawa K."/>
            <person name="de Jong P."/>
            <person name="Grimwood J."/>
            <person name="Chapman J.A."/>
            <person name="Shapiro H."/>
            <person name="Aerts A."/>
            <person name="Otillar R.P."/>
            <person name="Terry A.Y."/>
            <person name="Boore J.L."/>
            <person name="Grigoriev I.V."/>
            <person name="Lindberg D.R."/>
            <person name="Seaver E.C."/>
            <person name="Weisblat D.A."/>
            <person name="Putnam N.H."/>
            <person name="Rokhsar D.S."/>
        </authorList>
    </citation>
    <scope>NUCLEOTIDE SEQUENCE</scope>
</reference>
<dbReference type="EMBL" id="KB096716">
    <property type="protein sequence ID" value="ESO02756.1"/>
    <property type="molecule type" value="Genomic_DNA"/>
</dbReference>
<dbReference type="KEGG" id="hro:HELRODRAFT_174161"/>
<sequence length="179" mass="20473">MVKKHLSKCQHTIFNILKMSENPPIFNPRHQSRHTERANGRIDLEAPCAPWSAQIQEFRLTFFLFFEGLSVTAEPLVPTPLNIDYVGIRHDTVVDPLQQILVEKHEQRYQMEGLIPKITYNVSITAYFVDKTWGRPFHYQFLTTRMHRIQVFQIRPGPDLAGFKIQKPAGAGAGAGAGF</sequence>
<evidence type="ECO:0008006" key="4">
    <source>
        <dbReference type="Google" id="ProtNLM"/>
    </source>
</evidence>
<dbReference type="HOGENOM" id="CLU_1505080_0_0_1"/>
<dbReference type="GeneID" id="20204847"/>
<dbReference type="AlphaFoldDB" id="T1F7P8"/>
<dbReference type="Proteomes" id="UP000015101">
    <property type="component" value="Unassembled WGS sequence"/>
</dbReference>
<reference evidence="2" key="3">
    <citation type="submission" date="2015-06" db="UniProtKB">
        <authorList>
            <consortium name="EnsemblMetazoa"/>
        </authorList>
    </citation>
    <scope>IDENTIFICATION</scope>
</reference>
<dbReference type="CTD" id="20204847"/>
<dbReference type="InParanoid" id="T1F7P8"/>
<keyword evidence="3" id="KW-1185">Reference proteome</keyword>
<evidence type="ECO:0000313" key="2">
    <source>
        <dbReference type="EnsemblMetazoa" id="HelroP174161"/>
    </source>
</evidence>
<organism evidence="2 3">
    <name type="scientific">Helobdella robusta</name>
    <name type="common">Californian leech</name>
    <dbReference type="NCBI Taxonomy" id="6412"/>
    <lineage>
        <taxon>Eukaryota</taxon>
        <taxon>Metazoa</taxon>
        <taxon>Spiralia</taxon>
        <taxon>Lophotrochozoa</taxon>
        <taxon>Annelida</taxon>
        <taxon>Clitellata</taxon>
        <taxon>Hirudinea</taxon>
        <taxon>Rhynchobdellida</taxon>
        <taxon>Glossiphoniidae</taxon>
        <taxon>Helobdella</taxon>
    </lineage>
</organism>